<feature type="transmembrane region" description="Helical" evidence="1">
    <location>
        <begin position="48"/>
        <end position="66"/>
    </location>
</feature>
<keyword evidence="1" id="KW-0812">Transmembrane</keyword>
<proteinExistence type="predicted"/>
<dbReference type="AlphaFoldDB" id="X1HFC4"/>
<keyword evidence="1" id="KW-1133">Transmembrane helix</keyword>
<organism evidence="2">
    <name type="scientific">marine sediment metagenome</name>
    <dbReference type="NCBI Taxonomy" id="412755"/>
    <lineage>
        <taxon>unclassified sequences</taxon>
        <taxon>metagenomes</taxon>
        <taxon>ecological metagenomes</taxon>
    </lineage>
</organism>
<accession>X1HFC4</accession>
<protein>
    <submittedName>
        <fullName evidence="2">Uncharacterized protein</fullName>
    </submittedName>
</protein>
<feature type="non-terminal residue" evidence="2">
    <location>
        <position position="103"/>
    </location>
</feature>
<name>X1HFC4_9ZZZZ</name>
<evidence type="ECO:0000313" key="2">
    <source>
        <dbReference type="EMBL" id="GAH43978.1"/>
    </source>
</evidence>
<gene>
    <name evidence="2" type="ORF">S03H2_23286</name>
</gene>
<keyword evidence="1" id="KW-0472">Membrane</keyword>
<comment type="caution">
    <text evidence="2">The sequence shown here is derived from an EMBL/GenBank/DDBJ whole genome shotgun (WGS) entry which is preliminary data.</text>
</comment>
<dbReference type="EMBL" id="BARU01012697">
    <property type="protein sequence ID" value="GAH43978.1"/>
    <property type="molecule type" value="Genomic_DNA"/>
</dbReference>
<evidence type="ECO:0000256" key="1">
    <source>
        <dbReference type="SAM" id="Phobius"/>
    </source>
</evidence>
<reference evidence="2" key="1">
    <citation type="journal article" date="2014" name="Front. Microbiol.">
        <title>High frequency of phylogenetically diverse reductive dehalogenase-homologous genes in deep subseafloor sedimentary metagenomes.</title>
        <authorList>
            <person name="Kawai M."/>
            <person name="Futagami T."/>
            <person name="Toyoda A."/>
            <person name="Takaki Y."/>
            <person name="Nishi S."/>
            <person name="Hori S."/>
            <person name="Arai W."/>
            <person name="Tsubouchi T."/>
            <person name="Morono Y."/>
            <person name="Uchiyama I."/>
            <person name="Ito T."/>
            <person name="Fujiyama A."/>
            <person name="Inagaki F."/>
            <person name="Takami H."/>
        </authorList>
    </citation>
    <scope>NUCLEOTIDE SEQUENCE</scope>
    <source>
        <strain evidence="2">Expedition CK06-06</strain>
    </source>
</reference>
<sequence>MGKISLNFGAIRSSFVSRYHNITDTFSHRFEFRSHLFAGSGSESTNRLLFLFIGLVVVFASAAIVLSETKSAPPGPAAQSADMLPPLADKPVYNWRICQDLGV</sequence>